<gene>
    <name evidence="3" type="ORF">AM231_19325</name>
</gene>
<proteinExistence type="predicted"/>
<protein>
    <submittedName>
        <fullName evidence="3">Uncharacterized protein</fullName>
    </submittedName>
</protein>
<evidence type="ECO:0000313" key="3">
    <source>
        <dbReference type="EMBL" id="KOR82469.1"/>
    </source>
</evidence>
<keyword evidence="1" id="KW-0175">Coiled coil</keyword>
<sequence length="64" mass="7193">MGSAVGYAGIITMLIIFLITLLVVYRLVKLAVNRSELKTDITKLRIEVKNLNEKINRMEKSAGE</sequence>
<feature type="coiled-coil region" evidence="1">
    <location>
        <begin position="34"/>
        <end position="61"/>
    </location>
</feature>
<keyword evidence="2" id="KW-1133">Transmembrane helix</keyword>
<dbReference type="Proteomes" id="UP000036932">
    <property type="component" value="Unassembled WGS sequence"/>
</dbReference>
<evidence type="ECO:0000256" key="2">
    <source>
        <dbReference type="SAM" id="Phobius"/>
    </source>
</evidence>
<evidence type="ECO:0000313" key="4">
    <source>
        <dbReference type="Proteomes" id="UP000036932"/>
    </source>
</evidence>
<dbReference type="PATRIC" id="fig|1705565.3.peg.5813"/>
<dbReference type="EMBL" id="LIUT01000003">
    <property type="protein sequence ID" value="KOR82469.1"/>
    <property type="molecule type" value="Genomic_DNA"/>
</dbReference>
<dbReference type="RefSeq" id="WP_054404075.1">
    <property type="nucleotide sequence ID" value="NZ_LIUT01000003.1"/>
</dbReference>
<keyword evidence="4" id="KW-1185">Reference proteome</keyword>
<dbReference type="OrthoDB" id="9972529at2"/>
<feature type="transmembrane region" description="Helical" evidence="2">
    <location>
        <begin position="6"/>
        <end position="28"/>
    </location>
</feature>
<comment type="caution">
    <text evidence="3">The sequence shown here is derived from an EMBL/GenBank/DDBJ whole genome shotgun (WGS) entry which is preliminary data.</text>
</comment>
<keyword evidence="2" id="KW-0812">Transmembrane</keyword>
<name>A0A0M1NKS4_9BACL</name>
<organism evidence="3 4">
    <name type="scientific">Paenibacillus solani</name>
    <dbReference type="NCBI Taxonomy" id="1705565"/>
    <lineage>
        <taxon>Bacteria</taxon>
        <taxon>Bacillati</taxon>
        <taxon>Bacillota</taxon>
        <taxon>Bacilli</taxon>
        <taxon>Bacillales</taxon>
        <taxon>Paenibacillaceae</taxon>
        <taxon>Paenibacillus</taxon>
    </lineage>
</organism>
<evidence type="ECO:0000256" key="1">
    <source>
        <dbReference type="SAM" id="Coils"/>
    </source>
</evidence>
<reference evidence="4" key="1">
    <citation type="submission" date="2015-08" db="EMBL/GenBank/DDBJ databases">
        <title>Genome sequencing project for genomic taxonomy and phylogenomics of Bacillus-like bacteria.</title>
        <authorList>
            <person name="Liu B."/>
            <person name="Wang J."/>
            <person name="Zhu Y."/>
            <person name="Liu G."/>
            <person name="Chen Q."/>
            <person name="Chen Z."/>
            <person name="Lan J."/>
            <person name="Che J."/>
            <person name="Ge C."/>
            <person name="Shi H."/>
            <person name="Pan Z."/>
            <person name="Liu X."/>
        </authorList>
    </citation>
    <scope>NUCLEOTIDE SEQUENCE [LARGE SCALE GENOMIC DNA]</scope>
    <source>
        <strain evidence="4">FJAT-22460</strain>
    </source>
</reference>
<accession>A0A0M1NKS4</accession>
<dbReference type="AlphaFoldDB" id="A0A0M1NKS4"/>
<keyword evidence="2" id="KW-0472">Membrane</keyword>